<dbReference type="GO" id="GO:0008360">
    <property type="term" value="P:regulation of cell shape"/>
    <property type="evidence" value="ECO:0007669"/>
    <property type="project" value="UniProtKB-UniRule"/>
</dbReference>
<feature type="active site" description="Nucleophile" evidence="7">
    <location>
        <position position="316"/>
    </location>
</feature>
<dbReference type="PROSITE" id="PS52029">
    <property type="entry name" value="LD_TPASE"/>
    <property type="match status" value="1"/>
</dbReference>
<evidence type="ECO:0000313" key="11">
    <source>
        <dbReference type="Proteomes" id="UP000072867"/>
    </source>
</evidence>
<evidence type="ECO:0000313" key="10">
    <source>
        <dbReference type="EMBL" id="KTT69821.1"/>
    </source>
</evidence>
<name>A0A147HY02_9SPHN</name>
<dbReference type="RefSeq" id="WP_058733353.1">
    <property type="nucleotide sequence ID" value="NZ_LDTD01000060.1"/>
</dbReference>
<keyword evidence="6 7" id="KW-0961">Cell wall biogenesis/degradation</keyword>
<proteinExistence type="inferred from homology"/>
<evidence type="ECO:0000256" key="3">
    <source>
        <dbReference type="ARBA" id="ARBA00022679"/>
    </source>
</evidence>
<evidence type="ECO:0000256" key="4">
    <source>
        <dbReference type="ARBA" id="ARBA00022960"/>
    </source>
</evidence>
<evidence type="ECO:0000256" key="7">
    <source>
        <dbReference type="PROSITE-ProRule" id="PRU01373"/>
    </source>
</evidence>
<dbReference type="InterPro" id="IPR050979">
    <property type="entry name" value="LD-transpeptidase"/>
</dbReference>
<protein>
    <submittedName>
        <fullName evidence="10">ErfK/YbiS/YcfS/YnhG</fullName>
    </submittedName>
</protein>
<dbReference type="GO" id="GO:0016740">
    <property type="term" value="F:transferase activity"/>
    <property type="evidence" value="ECO:0007669"/>
    <property type="project" value="UniProtKB-KW"/>
</dbReference>
<evidence type="ECO:0000256" key="5">
    <source>
        <dbReference type="ARBA" id="ARBA00022984"/>
    </source>
</evidence>
<dbReference type="EMBL" id="LDTD01000060">
    <property type="protein sequence ID" value="KTT69821.1"/>
    <property type="molecule type" value="Genomic_DNA"/>
</dbReference>
<dbReference type="STRING" id="33051.SB4_02750"/>
<accession>A0A147HY02</accession>
<dbReference type="InterPro" id="IPR038063">
    <property type="entry name" value="Transpep_catalytic_dom"/>
</dbReference>
<comment type="pathway">
    <text evidence="1 7">Cell wall biogenesis; peptidoglycan biosynthesis.</text>
</comment>
<dbReference type="CDD" id="cd16913">
    <property type="entry name" value="YkuD_like"/>
    <property type="match status" value="1"/>
</dbReference>
<dbReference type="InterPro" id="IPR002477">
    <property type="entry name" value="Peptidoglycan-bd-like"/>
</dbReference>
<keyword evidence="8" id="KW-0732">Signal</keyword>
<gene>
    <name evidence="10" type="ORF">NS319_09205</name>
</gene>
<dbReference type="Gene3D" id="2.40.440.10">
    <property type="entry name" value="L,D-transpeptidase catalytic domain-like"/>
    <property type="match status" value="1"/>
</dbReference>
<dbReference type="Proteomes" id="UP000072867">
    <property type="component" value="Unassembled WGS sequence"/>
</dbReference>
<comment type="caution">
    <text evidence="10">The sequence shown here is derived from an EMBL/GenBank/DDBJ whole genome shotgun (WGS) entry which is preliminary data.</text>
</comment>
<feature type="domain" description="L,D-TPase catalytic" evidence="9">
    <location>
        <begin position="207"/>
        <end position="340"/>
    </location>
</feature>
<dbReference type="PANTHER" id="PTHR30582:SF30">
    <property type="entry name" value="BLR4375 PROTEIN"/>
    <property type="match status" value="1"/>
</dbReference>
<evidence type="ECO:0000256" key="1">
    <source>
        <dbReference type="ARBA" id="ARBA00004752"/>
    </source>
</evidence>
<keyword evidence="5 7" id="KW-0573">Peptidoglycan synthesis</keyword>
<evidence type="ECO:0000259" key="9">
    <source>
        <dbReference type="PROSITE" id="PS52029"/>
    </source>
</evidence>
<dbReference type="InterPro" id="IPR036366">
    <property type="entry name" value="PGBDSf"/>
</dbReference>
<dbReference type="UniPathway" id="UPA00219"/>
<keyword evidence="4 7" id="KW-0133">Cell shape</keyword>
<dbReference type="Pfam" id="PF03734">
    <property type="entry name" value="YkuD"/>
    <property type="match status" value="1"/>
</dbReference>
<feature type="signal peptide" evidence="8">
    <location>
        <begin position="1"/>
        <end position="28"/>
    </location>
</feature>
<dbReference type="InterPro" id="IPR005490">
    <property type="entry name" value="LD_TPept_cat_dom"/>
</dbReference>
<feature type="active site" description="Proton donor/acceptor" evidence="7">
    <location>
        <position position="300"/>
    </location>
</feature>
<evidence type="ECO:0000256" key="6">
    <source>
        <dbReference type="ARBA" id="ARBA00023316"/>
    </source>
</evidence>
<reference evidence="10 11" key="1">
    <citation type="journal article" date="2016" name="Front. Microbiol.">
        <title>Genomic Resource of Rice Seed Associated Bacteria.</title>
        <authorList>
            <person name="Midha S."/>
            <person name="Bansal K."/>
            <person name="Sharma S."/>
            <person name="Kumar N."/>
            <person name="Patil P.P."/>
            <person name="Chaudhry V."/>
            <person name="Patil P.B."/>
        </authorList>
    </citation>
    <scope>NUCLEOTIDE SEQUENCE [LARGE SCALE GENOMIC DNA]</scope>
    <source>
        <strain evidence="10 11">NS319</strain>
    </source>
</reference>
<dbReference type="GO" id="GO:0071972">
    <property type="term" value="F:peptidoglycan L,D-transpeptidase activity"/>
    <property type="evidence" value="ECO:0007669"/>
    <property type="project" value="TreeGrafter"/>
</dbReference>
<evidence type="ECO:0000256" key="8">
    <source>
        <dbReference type="SAM" id="SignalP"/>
    </source>
</evidence>
<dbReference type="PANTHER" id="PTHR30582">
    <property type="entry name" value="L,D-TRANSPEPTIDASE"/>
    <property type="match status" value="1"/>
</dbReference>
<dbReference type="GO" id="GO:0005576">
    <property type="term" value="C:extracellular region"/>
    <property type="evidence" value="ECO:0007669"/>
    <property type="project" value="TreeGrafter"/>
</dbReference>
<comment type="similarity">
    <text evidence="2">Belongs to the YkuD family.</text>
</comment>
<organism evidence="10 11">
    <name type="scientific">Sphingomonas sanguinis</name>
    <dbReference type="NCBI Taxonomy" id="33051"/>
    <lineage>
        <taxon>Bacteria</taxon>
        <taxon>Pseudomonadati</taxon>
        <taxon>Pseudomonadota</taxon>
        <taxon>Alphaproteobacteria</taxon>
        <taxon>Sphingomonadales</taxon>
        <taxon>Sphingomonadaceae</taxon>
        <taxon>Sphingomonas</taxon>
    </lineage>
</organism>
<dbReference type="AlphaFoldDB" id="A0A147HY02"/>
<dbReference type="InterPro" id="IPR036365">
    <property type="entry name" value="PGBD-like_sf"/>
</dbReference>
<feature type="chain" id="PRO_5007547978" evidence="8">
    <location>
        <begin position="29"/>
        <end position="341"/>
    </location>
</feature>
<dbReference type="Gene3D" id="1.10.101.10">
    <property type="entry name" value="PGBD-like superfamily/PGBD"/>
    <property type="match status" value="1"/>
</dbReference>
<dbReference type="SUPFAM" id="SSF47090">
    <property type="entry name" value="PGBD-like"/>
    <property type="match status" value="1"/>
</dbReference>
<sequence length="341" mass="37008">MKKLAIAMGGGVALALVAVATHPTPAPAQEVKPIDRSEIDPSVMHVQVILDHLAFSPGVIDGRRGMSLTAALKGFQEARGLPVTGEPDSATLKALYPYRGWRPTKTVVIDQKTVDGPYTNPLPKDPPEQAKLPRLAYRDAWEALGERFHTTPAILAALNPVAQVKVGQRLVVPNSLPTSRAYPDVFPADWKATLNSLNVDARQPRGEKIVVDKSDSVLRVLDGQGKLVAQFQATMGSEHDPLPIGTWKIYGADYNPQFHYNPALFWDADKGDRKAMLPPGPNGPVGVIWVDLSKPHYGIHGTPSPETIGRAESHGCIRLTNWDAARLSLMVKPGTQAVFQE</sequence>
<dbReference type="GO" id="GO:0071555">
    <property type="term" value="P:cell wall organization"/>
    <property type="evidence" value="ECO:0007669"/>
    <property type="project" value="UniProtKB-UniRule"/>
</dbReference>
<dbReference type="PATRIC" id="fig|33051.3.peg.3009"/>
<evidence type="ECO:0000256" key="2">
    <source>
        <dbReference type="ARBA" id="ARBA00005992"/>
    </source>
</evidence>
<dbReference type="SUPFAM" id="SSF141523">
    <property type="entry name" value="L,D-transpeptidase catalytic domain-like"/>
    <property type="match status" value="1"/>
</dbReference>
<dbReference type="Pfam" id="PF01471">
    <property type="entry name" value="PG_binding_1"/>
    <property type="match status" value="1"/>
</dbReference>
<dbReference type="GO" id="GO:0018104">
    <property type="term" value="P:peptidoglycan-protein cross-linking"/>
    <property type="evidence" value="ECO:0007669"/>
    <property type="project" value="TreeGrafter"/>
</dbReference>
<keyword evidence="3" id="KW-0808">Transferase</keyword>